<comment type="caution">
    <text evidence="2">The sequence shown here is derived from an EMBL/GenBank/DDBJ whole genome shotgun (WGS) entry which is preliminary data.</text>
</comment>
<dbReference type="SUPFAM" id="SSF56112">
    <property type="entry name" value="Protein kinase-like (PK-like)"/>
    <property type="match status" value="1"/>
</dbReference>
<sequence>MDTNTDYSDEWISSTKALQLVKPYMSIEWLHTSIKEVQLRRITGGFTNRLYLLTRTTPSIKEPACILIRFFGIQGPLQDPPESNTTLSSTEQALVYYEMGRRGWGPKLYGTFRGGRLEEWIDAHPLTPEESKDPVIRRDIARSYARLHMLLLPIACSFSQPLLHELKSLGQRAEEFAQCLLVNSEERVREFANVLKSTDWTSELGWVFALFVKHSCQFAFVIGDANYLNVLVKNHKSECQVMLIDYETLIHGPRGFDIGGHFNERMYCYDGQDNVLSGHPAPDLQEQLLFCKEYLREEHSLSRELADRDTVAHLLIESKIGRLFHILYSVLMCFSGGLTEKPALLAGLTHMMTMYHHLKADFN</sequence>
<accession>A0A8H3I875</accession>
<organism evidence="2 3">
    <name type="scientific">Gomphillus americanus</name>
    <dbReference type="NCBI Taxonomy" id="1940652"/>
    <lineage>
        <taxon>Eukaryota</taxon>
        <taxon>Fungi</taxon>
        <taxon>Dikarya</taxon>
        <taxon>Ascomycota</taxon>
        <taxon>Pezizomycotina</taxon>
        <taxon>Lecanoromycetes</taxon>
        <taxon>OSLEUM clade</taxon>
        <taxon>Ostropomycetidae</taxon>
        <taxon>Ostropales</taxon>
        <taxon>Graphidaceae</taxon>
        <taxon>Gomphilloideae</taxon>
        <taxon>Gomphillus</taxon>
    </lineage>
</organism>
<dbReference type="Proteomes" id="UP000664169">
    <property type="component" value="Unassembled WGS sequence"/>
</dbReference>
<dbReference type="GO" id="GO:0004305">
    <property type="term" value="F:ethanolamine kinase activity"/>
    <property type="evidence" value="ECO:0007669"/>
    <property type="project" value="TreeGrafter"/>
</dbReference>
<protein>
    <submittedName>
        <fullName evidence="2">Uncharacterized protein</fullName>
    </submittedName>
</protein>
<proteinExistence type="inferred from homology"/>
<dbReference type="Gene3D" id="3.30.200.20">
    <property type="entry name" value="Phosphorylase Kinase, domain 1"/>
    <property type="match status" value="1"/>
</dbReference>
<evidence type="ECO:0000313" key="3">
    <source>
        <dbReference type="Proteomes" id="UP000664169"/>
    </source>
</evidence>
<dbReference type="EMBL" id="CAJPDQ010000006">
    <property type="protein sequence ID" value="CAF9911035.1"/>
    <property type="molecule type" value="Genomic_DNA"/>
</dbReference>
<dbReference type="GO" id="GO:0004103">
    <property type="term" value="F:choline kinase activity"/>
    <property type="evidence" value="ECO:0007669"/>
    <property type="project" value="TreeGrafter"/>
</dbReference>
<dbReference type="PANTHER" id="PTHR22603">
    <property type="entry name" value="CHOLINE/ETHANOALAMINE KINASE"/>
    <property type="match status" value="1"/>
</dbReference>
<gene>
    <name evidence="2" type="ORF">GOMPHAMPRED_007279</name>
</gene>
<name>A0A8H3I875_9LECA</name>
<dbReference type="Gene3D" id="3.90.1200.10">
    <property type="match status" value="1"/>
</dbReference>
<evidence type="ECO:0000256" key="1">
    <source>
        <dbReference type="ARBA" id="ARBA00038211"/>
    </source>
</evidence>
<reference evidence="2" key="1">
    <citation type="submission" date="2021-03" db="EMBL/GenBank/DDBJ databases">
        <authorList>
            <person name="Tagirdzhanova G."/>
        </authorList>
    </citation>
    <scope>NUCLEOTIDE SEQUENCE</scope>
</reference>
<dbReference type="OrthoDB" id="3649325at2759"/>
<dbReference type="GO" id="GO:0006646">
    <property type="term" value="P:phosphatidylethanolamine biosynthetic process"/>
    <property type="evidence" value="ECO:0007669"/>
    <property type="project" value="TreeGrafter"/>
</dbReference>
<dbReference type="AlphaFoldDB" id="A0A8H3I875"/>
<dbReference type="GO" id="GO:0005737">
    <property type="term" value="C:cytoplasm"/>
    <property type="evidence" value="ECO:0007669"/>
    <property type="project" value="TreeGrafter"/>
</dbReference>
<evidence type="ECO:0000313" key="2">
    <source>
        <dbReference type="EMBL" id="CAF9911035.1"/>
    </source>
</evidence>
<dbReference type="PANTHER" id="PTHR22603:SF93">
    <property type="entry name" value="RE24176P"/>
    <property type="match status" value="1"/>
</dbReference>
<dbReference type="Pfam" id="PF01633">
    <property type="entry name" value="Choline_kinase"/>
    <property type="match status" value="1"/>
</dbReference>
<keyword evidence="3" id="KW-1185">Reference proteome</keyword>
<dbReference type="InterPro" id="IPR011009">
    <property type="entry name" value="Kinase-like_dom_sf"/>
</dbReference>
<comment type="similarity">
    <text evidence="1">Belongs to the choline/ethanolamine kinase family.</text>
</comment>